<gene>
    <name evidence="2" type="ORF">MtrunA17_Chr3g0131641</name>
</gene>
<feature type="transmembrane region" description="Helical" evidence="1">
    <location>
        <begin position="7"/>
        <end position="25"/>
    </location>
</feature>
<evidence type="ECO:0008006" key="3">
    <source>
        <dbReference type="Google" id="ProtNLM"/>
    </source>
</evidence>
<organism evidence="2">
    <name type="scientific">Medicago truncatula</name>
    <name type="common">Barrel medic</name>
    <name type="synonym">Medicago tribuloides</name>
    <dbReference type="NCBI Taxonomy" id="3880"/>
    <lineage>
        <taxon>Eukaryota</taxon>
        <taxon>Viridiplantae</taxon>
        <taxon>Streptophyta</taxon>
        <taxon>Embryophyta</taxon>
        <taxon>Tracheophyta</taxon>
        <taxon>Spermatophyta</taxon>
        <taxon>Magnoliopsida</taxon>
        <taxon>eudicotyledons</taxon>
        <taxon>Gunneridae</taxon>
        <taxon>Pentapetalae</taxon>
        <taxon>rosids</taxon>
        <taxon>fabids</taxon>
        <taxon>Fabales</taxon>
        <taxon>Fabaceae</taxon>
        <taxon>Papilionoideae</taxon>
        <taxon>50 kb inversion clade</taxon>
        <taxon>NPAAA clade</taxon>
        <taxon>Hologalegina</taxon>
        <taxon>IRL clade</taxon>
        <taxon>Trifolieae</taxon>
        <taxon>Medicago</taxon>
    </lineage>
</organism>
<accession>A0A396J124</accession>
<name>A0A396J124_MEDTR</name>
<keyword evidence="1" id="KW-0812">Transmembrane</keyword>
<evidence type="ECO:0000256" key="1">
    <source>
        <dbReference type="SAM" id="Phobius"/>
    </source>
</evidence>
<dbReference type="AlphaFoldDB" id="A0A396J124"/>
<reference evidence="2" key="1">
    <citation type="journal article" date="2018" name="Nat. Plants">
        <title>Whole-genome landscape of Medicago truncatula symbiotic genes.</title>
        <authorList>
            <person name="Pecrix Y."/>
            <person name="Gamas P."/>
            <person name="Carrere S."/>
        </authorList>
    </citation>
    <scope>NUCLEOTIDE SEQUENCE</scope>
    <source>
        <tissue evidence="2">Leaves</tissue>
    </source>
</reference>
<keyword evidence="1" id="KW-0472">Membrane</keyword>
<protein>
    <recommendedName>
        <fullName evidence="3">Transmembrane protein</fullName>
    </recommendedName>
</protein>
<dbReference type="EMBL" id="PSQE01000003">
    <property type="protein sequence ID" value="RHN70075.1"/>
    <property type="molecule type" value="Genomic_DNA"/>
</dbReference>
<keyword evidence="1" id="KW-1133">Transmembrane helix</keyword>
<proteinExistence type="predicted"/>
<dbReference type="Proteomes" id="UP000265566">
    <property type="component" value="Chromosome 3"/>
</dbReference>
<dbReference type="Gramene" id="rna18618">
    <property type="protein sequence ID" value="RHN70075.1"/>
    <property type="gene ID" value="gene18618"/>
</dbReference>
<sequence length="50" mass="5680">MAVRSIFEKYLLGIFFIISVVLLSSPRDMRPRSSSNCFLSALLLFASLLR</sequence>
<evidence type="ECO:0000313" key="2">
    <source>
        <dbReference type="EMBL" id="RHN70075.1"/>
    </source>
</evidence>
<comment type="caution">
    <text evidence="2">The sequence shown here is derived from an EMBL/GenBank/DDBJ whole genome shotgun (WGS) entry which is preliminary data.</text>
</comment>